<dbReference type="InterPro" id="IPR011333">
    <property type="entry name" value="SKP1/BTB/POZ_sf"/>
</dbReference>
<dbReference type="InterPro" id="IPR008974">
    <property type="entry name" value="TRAF-like"/>
</dbReference>
<dbReference type="SUPFAM" id="SSF54695">
    <property type="entry name" value="POZ domain"/>
    <property type="match status" value="1"/>
</dbReference>
<keyword evidence="2" id="KW-1185">Reference proteome</keyword>
<protein>
    <submittedName>
        <fullName evidence="3">BTB domain-containing protein</fullName>
    </submittedName>
</protein>
<dbReference type="SMART" id="SM00225">
    <property type="entry name" value="BTB"/>
    <property type="match status" value="1"/>
</dbReference>
<dbReference type="Gene3D" id="2.60.210.10">
    <property type="entry name" value="Apoptosis, Tumor Necrosis Factor Receptor Associated Protein 2, Chain A"/>
    <property type="match status" value="1"/>
</dbReference>
<dbReference type="Pfam" id="PF22486">
    <property type="entry name" value="MATH_2"/>
    <property type="match status" value="1"/>
</dbReference>
<accession>A0A914QCH1</accession>
<evidence type="ECO:0000259" key="1">
    <source>
        <dbReference type="PROSITE" id="PS50097"/>
    </source>
</evidence>
<organism evidence="2 3">
    <name type="scientific">Panagrolaimus davidi</name>
    <dbReference type="NCBI Taxonomy" id="227884"/>
    <lineage>
        <taxon>Eukaryota</taxon>
        <taxon>Metazoa</taxon>
        <taxon>Ecdysozoa</taxon>
        <taxon>Nematoda</taxon>
        <taxon>Chromadorea</taxon>
        <taxon>Rhabditida</taxon>
        <taxon>Tylenchina</taxon>
        <taxon>Panagrolaimomorpha</taxon>
        <taxon>Panagrolaimoidea</taxon>
        <taxon>Panagrolaimidae</taxon>
        <taxon>Panagrolaimus</taxon>
    </lineage>
</organism>
<proteinExistence type="predicted"/>
<dbReference type="GO" id="GO:0030163">
    <property type="term" value="P:protein catabolic process"/>
    <property type="evidence" value="ECO:0007669"/>
    <property type="project" value="UniProtKB-ARBA"/>
</dbReference>
<dbReference type="PANTHER" id="PTHR24413">
    <property type="entry name" value="SPECKLE-TYPE POZ PROTEIN"/>
    <property type="match status" value="1"/>
</dbReference>
<dbReference type="CDD" id="cd18186">
    <property type="entry name" value="BTB_POZ_ZBTB_KLHL-like"/>
    <property type="match status" value="1"/>
</dbReference>
<dbReference type="CDD" id="cd00121">
    <property type="entry name" value="MATH"/>
    <property type="match status" value="1"/>
</dbReference>
<dbReference type="Proteomes" id="UP000887578">
    <property type="component" value="Unplaced"/>
</dbReference>
<dbReference type="InterPro" id="IPR000210">
    <property type="entry name" value="BTB/POZ_dom"/>
</dbReference>
<dbReference type="Pfam" id="PF00651">
    <property type="entry name" value="BTB"/>
    <property type="match status" value="1"/>
</dbReference>
<reference evidence="3" key="1">
    <citation type="submission" date="2022-11" db="UniProtKB">
        <authorList>
            <consortium name="WormBaseParasite"/>
        </authorList>
    </citation>
    <scope>IDENTIFICATION</scope>
</reference>
<dbReference type="WBParaSite" id="PDA_v2.g27005.t1">
    <property type="protein sequence ID" value="PDA_v2.g27005.t1"/>
    <property type="gene ID" value="PDA_v2.g27005"/>
</dbReference>
<evidence type="ECO:0000313" key="3">
    <source>
        <dbReference type="WBParaSite" id="PDA_v2.g27005.t1"/>
    </source>
</evidence>
<dbReference type="InterPro" id="IPR002083">
    <property type="entry name" value="MATH/TRAF_dom"/>
</dbReference>
<feature type="domain" description="BTB" evidence="1">
    <location>
        <begin position="166"/>
        <end position="226"/>
    </location>
</feature>
<sequence>MFEYPINLEWTIAEGRLKALKDSTKNEFLESDKFTVAHSSDVKYSLKIYPNGNTNAQRGNTWVFLWLGLGNEKKVNAEYTFSIKSAEWNHKINFTFEKSIGLGNTCSTVAKFFDSRKKFIVDGKFTLKVEGILKIEKADPKWKRKILQPKRTTTQSLRDLWNTDFKDFTIVVGRKGIEVHKNVLACQSSVFTAMLKLHTKEAKENKVVISDFTFEIVEKGIKLCYTQLHVSDCSVKESLLLLKFTDKYDIKVLKENLEESLGEQITVEKKKMFAKFQMVQLMEML</sequence>
<name>A0A914QCH1_9BILA</name>
<dbReference type="Gene3D" id="3.30.710.10">
    <property type="entry name" value="Potassium Channel Kv1.1, Chain A"/>
    <property type="match status" value="1"/>
</dbReference>
<dbReference type="AlphaFoldDB" id="A0A914QCH1"/>
<evidence type="ECO:0000313" key="2">
    <source>
        <dbReference type="Proteomes" id="UP000887578"/>
    </source>
</evidence>
<dbReference type="SUPFAM" id="SSF49599">
    <property type="entry name" value="TRAF domain-like"/>
    <property type="match status" value="1"/>
</dbReference>
<dbReference type="PROSITE" id="PS50097">
    <property type="entry name" value="BTB"/>
    <property type="match status" value="1"/>
</dbReference>